<evidence type="ECO:0000313" key="2">
    <source>
        <dbReference type="Proteomes" id="UP001139384"/>
    </source>
</evidence>
<accession>A0A9X1TNJ0</accession>
<evidence type="ECO:0000313" key="1">
    <source>
        <dbReference type="EMBL" id="MCF1597732.1"/>
    </source>
</evidence>
<protein>
    <submittedName>
        <fullName evidence="1">Uncharacterized protein</fullName>
    </submittedName>
</protein>
<dbReference type="EMBL" id="JAKEIP010000164">
    <property type="protein sequence ID" value="MCF1597732.1"/>
    <property type="molecule type" value="Genomic_DNA"/>
</dbReference>
<organism evidence="1 2">
    <name type="scientific">Streptomyces muensis</name>
    <dbReference type="NCBI Taxonomy" id="1077944"/>
    <lineage>
        <taxon>Bacteria</taxon>
        <taxon>Bacillati</taxon>
        <taxon>Actinomycetota</taxon>
        <taxon>Actinomycetes</taxon>
        <taxon>Kitasatosporales</taxon>
        <taxon>Streptomycetaceae</taxon>
        <taxon>Streptomyces</taxon>
    </lineage>
</organism>
<comment type="caution">
    <text evidence="1">The sequence shown here is derived from an EMBL/GenBank/DDBJ whole genome shotgun (WGS) entry which is preliminary data.</text>
</comment>
<dbReference type="AlphaFoldDB" id="A0A9X1TNJ0"/>
<keyword evidence="2" id="KW-1185">Reference proteome</keyword>
<dbReference type="RefSeq" id="WP_234766159.1">
    <property type="nucleotide sequence ID" value="NZ_JAKEIP010000164.1"/>
</dbReference>
<proteinExistence type="predicted"/>
<dbReference type="Proteomes" id="UP001139384">
    <property type="component" value="Unassembled WGS sequence"/>
</dbReference>
<reference evidence="1" key="1">
    <citation type="submission" date="2022-01" db="EMBL/GenBank/DDBJ databases">
        <title>Draft Genome Sequences of Seven Type Strains of the Genus Streptomyces.</title>
        <authorList>
            <person name="Aziz S."/>
            <person name="Coretto E."/>
            <person name="Chronakova A."/>
            <person name="Sproer C."/>
            <person name="Huber K."/>
            <person name="Nouioui I."/>
            <person name="Gross H."/>
        </authorList>
    </citation>
    <scope>NUCLEOTIDE SEQUENCE</scope>
    <source>
        <strain evidence="1">DSM 103493</strain>
    </source>
</reference>
<gene>
    <name evidence="1" type="ORF">L0P92_29855</name>
</gene>
<sequence length="164" mass="17783">MFTVSLDLNAHGLPASDPLAVHGVGAWVHGTTGIRYSFHDPAIHFPGSDCPVTGVLVADKYIDPVYRDDPASYDFDDEPAVSVSLGDPTATDVHDQMIEVGDWGFSGYVVCSDLYLNPGPHPDHADRYPFEAGTRVDGPTYHLTASLLRAAAADYVHRWKTTNV</sequence>
<name>A0A9X1TNJ0_STRM4</name>